<organism evidence="1">
    <name type="scientific">bioreactor metagenome</name>
    <dbReference type="NCBI Taxonomy" id="1076179"/>
    <lineage>
        <taxon>unclassified sequences</taxon>
        <taxon>metagenomes</taxon>
        <taxon>ecological metagenomes</taxon>
    </lineage>
</organism>
<protein>
    <submittedName>
        <fullName evidence="1">Uncharacterized protein</fullName>
    </submittedName>
</protein>
<dbReference type="AlphaFoldDB" id="A0A645G924"/>
<dbReference type="EMBL" id="VSSQ01070897">
    <property type="protein sequence ID" value="MPN22616.1"/>
    <property type="molecule type" value="Genomic_DNA"/>
</dbReference>
<gene>
    <name evidence="1" type="ORF">SDC9_169999</name>
</gene>
<proteinExistence type="predicted"/>
<name>A0A645G924_9ZZZZ</name>
<sequence>MVRDAGLRIRRGNLLLGLVGHRDCRAVVERYGLVCELPDVVLRLHLGVCVGVCGWRQGKVRVFGAGQDGQFGSGRDDRRLIHIEAFERFQIRQFRGVFVCAFNPPGW</sequence>
<evidence type="ECO:0000313" key="1">
    <source>
        <dbReference type="EMBL" id="MPN22616.1"/>
    </source>
</evidence>
<comment type="caution">
    <text evidence="1">The sequence shown here is derived from an EMBL/GenBank/DDBJ whole genome shotgun (WGS) entry which is preliminary data.</text>
</comment>
<accession>A0A645G924</accession>
<reference evidence="1" key="1">
    <citation type="submission" date="2019-08" db="EMBL/GenBank/DDBJ databases">
        <authorList>
            <person name="Kucharzyk K."/>
            <person name="Murdoch R.W."/>
            <person name="Higgins S."/>
            <person name="Loffler F."/>
        </authorList>
    </citation>
    <scope>NUCLEOTIDE SEQUENCE</scope>
</reference>